<dbReference type="GO" id="GO:0043093">
    <property type="term" value="P:FtsZ-dependent cytokinesis"/>
    <property type="evidence" value="ECO:0007669"/>
    <property type="project" value="UniProtKB-UniRule"/>
</dbReference>
<dbReference type="InterPro" id="IPR034746">
    <property type="entry name" value="POTRA"/>
</dbReference>
<reference evidence="11 12" key="1">
    <citation type="submission" date="2017-05" db="EMBL/GenBank/DDBJ databases">
        <title>Vagococcus spp. assemblies.</title>
        <authorList>
            <person name="Gulvik C.A."/>
        </authorList>
    </citation>
    <scope>NUCLEOTIDE SEQUENCE [LARGE SCALE GENOMIC DNA]</scope>
    <source>
        <strain evidence="11 12">CCUG 51432</strain>
    </source>
</reference>
<dbReference type="Gene3D" id="3.40.50.10960">
    <property type="match status" value="1"/>
</dbReference>
<keyword evidence="3 8" id="KW-0132">Cell division</keyword>
<gene>
    <name evidence="8" type="primary">divIB</name>
    <name evidence="11" type="ORF">CBF29_05155</name>
</gene>
<feature type="compositionally biased region" description="Basic and acidic residues" evidence="9">
    <location>
        <begin position="1"/>
        <end position="16"/>
    </location>
</feature>
<feature type="transmembrane region" description="Helical" evidence="8">
    <location>
        <begin position="134"/>
        <end position="152"/>
    </location>
</feature>
<dbReference type="HAMAP" id="MF_00912">
    <property type="entry name" value="DivIB"/>
    <property type="match status" value="1"/>
</dbReference>
<dbReference type="Pfam" id="PF03799">
    <property type="entry name" value="FtsQ_DivIB_C"/>
    <property type="match status" value="1"/>
</dbReference>
<dbReference type="InterPro" id="IPR050487">
    <property type="entry name" value="FtsQ_DivIB"/>
</dbReference>
<comment type="similarity">
    <text evidence="8">Belongs to the FtsQ/DivIB family. DivIB subfamily.</text>
</comment>
<dbReference type="GO" id="GO:0032153">
    <property type="term" value="C:cell division site"/>
    <property type="evidence" value="ECO:0007669"/>
    <property type="project" value="UniProtKB-UniRule"/>
</dbReference>
<protein>
    <recommendedName>
        <fullName evidence="8">Cell division protein DivIB</fullName>
    </recommendedName>
</protein>
<feature type="compositionally biased region" description="Acidic residues" evidence="9">
    <location>
        <begin position="80"/>
        <end position="91"/>
    </location>
</feature>
<dbReference type="PROSITE" id="PS51779">
    <property type="entry name" value="POTRA"/>
    <property type="match status" value="1"/>
</dbReference>
<dbReference type="EMBL" id="NGKA01000006">
    <property type="protein sequence ID" value="RSU13059.1"/>
    <property type="molecule type" value="Genomic_DNA"/>
</dbReference>
<evidence type="ECO:0000256" key="7">
    <source>
        <dbReference type="ARBA" id="ARBA00023306"/>
    </source>
</evidence>
<feature type="region of interest" description="Disordered" evidence="9">
    <location>
        <begin position="1"/>
        <end position="67"/>
    </location>
</feature>
<keyword evidence="6 8" id="KW-0472">Membrane</keyword>
<evidence type="ECO:0000256" key="2">
    <source>
        <dbReference type="ARBA" id="ARBA00022475"/>
    </source>
</evidence>
<dbReference type="PANTHER" id="PTHR37820:SF1">
    <property type="entry name" value="CELL DIVISION PROTEIN FTSQ"/>
    <property type="match status" value="1"/>
</dbReference>
<evidence type="ECO:0000313" key="12">
    <source>
        <dbReference type="Proteomes" id="UP000287605"/>
    </source>
</evidence>
<feature type="region of interest" description="Disordered" evidence="9">
    <location>
        <begin position="79"/>
        <end position="112"/>
    </location>
</feature>
<name>A0A430AYD5_9ENTE</name>
<dbReference type="RefSeq" id="WP_126808082.1">
    <property type="nucleotide sequence ID" value="NZ_NGKA01000006.1"/>
</dbReference>
<evidence type="ECO:0000256" key="1">
    <source>
        <dbReference type="ARBA" id="ARBA00004370"/>
    </source>
</evidence>
<evidence type="ECO:0000256" key="9">
    <source>
        <dbReference type="SAM" id="MobiDB-lite"/>
    </source>
</evidence>
<proteinExistence type="inferred from homology"/>
<evidence type="ECO:0000256" key="8">
    <source>
        <dbReference type="HAMAP-Rule" id="MF_00912"/>
    </source>
</evidence>
<dbReference type="OrthoDB" id="1819027at2"/>
<evidence type="ECO:0000259" key="10">
    <source>
        <dbReference type="PROSITE" id="PS51779"/>
    </source>
</evidence>
<comment type="function">
    <text evidence="8">Cell division protein that may be involved in stabilizing or promoting the assembly of the division complex.</text>
</comment>
<evidence type="ECO:0000256" key="5">
    <source>
        <dbReference type="ARBA" id="ARBA00022989"/>
    </source>
</evidence>
<keyword evidence="7 8" id="KW-0131">Cell cycle</keyword>
<evidence type="ECO:0000256" key="4">
    <source>
        <dbReference type="ARBA" id="ARBA00022692"/>
    </source>
</evidence>
<feature type="compositionally biased region" description="Basic and acidic residues" evidence="9">
    <location>
        <begin position="92"/>
        <end position="112"/>
    </location>
</feature>
<dbReference type="GO" id="GO:0005886">
    <property type="term" value="C:plasma membrane"/>
    <property type="evidence" value="ECO:0007669"/>
    <property type="project" value="UniProtKB-SubCell"/>
</dbReference>
<dbReference type="InterPro" id="IPR005548">
    <property type="entry name" value="Cell_div_FtsQ/DivIB_C"/>
</dbReference>
<feature type="compositionally biased region" description="Basic and acidic residues" evidence="9">
    <location>
        <begin position="358"/>
        <end position="373"/>
    </location>
</feature>
<feature type="domain" description="POTRA" evidence="10">
    <location>
        <begin position="156"/>
        <end position="226"/>
    </location>
</feature>
<evidence type="ECO:0000256" key="3">
    <source>
        <dbReference type="ARBA" id="ARBA00022618"/>
    </source>
</evidence>
<dbReference type="Pfam" id="PF08478">
    <property type="entry name" value="POTRA_1"/>
    <property type="match status" value="1"/>
</dbReference>
<evidence type="ECO:0000256" key="6">
    <source>
        <dbReference type="ARBA" id="ARBA00023136"/>
    </source>
</evidence>
<sequence length="381" mass="44100">MGINKKQTDNDSENNKKLTPWQQENLKYLEQEGKEPQWLETPKEEEVEKLSFKGQDSDASDHSKEKKVEVGNTKFILLETSDEELDDDEGEEKVSHEKDEDTPEKLKELPKSKSFADKLPKMKEKRRHRLKRRLLLIVGIFGVATLALIYYVSPISKLSALEIAGNEKVSEEAIAMSTKYKKDQFFWEAYFDSKALDDVKKNNPRIKSVNRSISHINNILLTVEEYKEVAYAKKEGAFFLILENGLILDEEVEQTHQGFPVFTNFENGDKLEKMMSIYHDLDQAMQDNIIEVILSPTEHNVNRVVIRLKDENQIIGSVMNLDEKIGYYHEVASQMSEPGVVDMEAGVFTYSFATKESYEQEKVKREEQEKLENQEDLENTE</sequence>
<keyword evidence="12" id="KW-1185">Reference proteome</keyword>
<dbReference type="Proteomes" id="UP000287605">
    <property type="component" value="Unassembled WGS sequence"/>
</dbReference>
<comment type="caution">
    <text evidence="11">The sequence shown here is derived from an EMBL/GenBank/DDBJ whole genome shotgun (WGS) entry which is preliminary data.</text>
</comment>
<dbReference type="AlphaFoldDB" id="A0A430AYD5"/>
<dbReference type="InterPro" id="IPR026580">
    <property type="entry name" value="DivIB"/>
</dbReference>
<feature type="compositionally biased region" description="Basic and acidic residues" evidence="9">
    <location>
        <begin position="27"/>
        <end position="67"/>
    </location>
</feature>
<keyword evidence="2 8" id="KW-1003">Cell membrane</keyword>
<keyword evidence="4 8" id="KW-0812">Transmembrane</keyword>
<organism evidence="11 12">
    <name type="scientific">Vagococcus elongatus</name>
    <dbReference type="NCBI Taxonomy" id="180344"/>
    <lineage>
        <taxon>Bacteria</taxon>
        <taxon>Bacillati</taxon>
        <taxon>Bacillota</taxon>
        <taxon>Bacilli</taxon>
        <taxon>Lactobacillales</taxon>
        <taxon>Enterococcaceae</taxon>
        <taxon>Vagococcus</taxon>
    </lineage>
</organism>
<evidence type="ECO:0000313" key="11">
    <source>
        <dbReference type="EMBL" id="RSU13059.1"/>
    </source>
</evidence>
<comment type="subcellular location">
    <subcellularLocation>
        <location evidence="8">Cell membrane</location>
        <topology evidence="8">Single-pass type II membrane protein</topology>
    </subcellularLocation>
    <subcellularLocation>
        <location evidence="1">Membrane</location>
    </subcellularLocation>
    <text evidence="8">Localizes to the division septum.</text>
</comment>
<accession>A0A430AYD5</accession>
<keyword evidence="5 8" id="KW-1133">Transmembrane helix</keyword>
<feature type="region of interest" description="Disordered" evidence="9">
    <location>
        <begin position="358"/>
        <end position="381"/>
    </location>
</feature>
<dbReference type="InterPro" id="IPR013685">
    <property type="entry name" value="POTRA_FtsQ_type"/>
</dbReference>
<dbReference type="PANTHER" id="PTHR37820">
    <property type="entry name" value="CELL DIVISION PROTEIN DIVIB"/>
    <property type="match status" value="1"/>
</dbReference>